<dbReference type="EC" id="2.7.6.3" evidence="3"/>
<evidence type="ECO:0000256" key="2">
    <source>
        <dbReference type="ARBA" id="ARBA00005810"/>
    </source>
</evidence>
<evidence type="ECO:0000256" key="4">
    <source>
        <dbReference type="ARBA" id="ARBA00016218"/>
    </source>
</evidence>
<evidence type="ECO:0000256" key="7">
    <source>
        <dbReference type="ARBA" id="ARBA00022777"/>
    </source>
</evidence>
<dbReference type="Gene3D" id="3.30.70.560">
    <property type="entry name" value="7,8-Dihydro-6-hydroxymethylpterin-pyrophosphokinase HPPK"/>
    <property type="match status" value="1"/>
</dbReference>
<evidence type="ECO:0000256" key="3">
    <source>
        <dbReference type="ARBA" id="ARBA00013253"/>
    </source>
</evidence>
<gene>
    <name evidence="14" type="primary">folK</name>
    <name evidence="14" type="ORF">G3446_02395</name>
</gene>
<dbReference type="RefSeq" id="WP_164450794.1">
    <property type="nucleotide sequence ID" value="NZ_JAAIJQ010000004.1"/>
</dbReference>
<keyword evidence="9" id="KW-0289">Folate biosynthesis</keyword>
<comment type="similarity">
    <text evidence="2">Belongs to the HPPK family.</text>
</comment>
<keyword evidence="7 14" id="KW-0418">Kinase</keyword>
<evidence type="ECO:0000313" key="15">
    <source>
        <dbReference type="Proteomes" id="UP000483379"/>
    </source>
</evidence>
<dbReference type="PANTHER" id="PTHR43071:SF1">
    <property type="entry name" value="2-AMINO-4-HYDROXY-6-HYDROXYMETHYLDIHYDROPTERIDINE PYROPHOSPHOKINASE"/>
    <property type="match status" value="1"/>
</dbReference>
<proteinExistence type="inferred from homology"/>
<dbReference type="GO" id="GO:0016301">
    <property type="term" value="F:kinase activity"/>
    <property type="evidence" value="ECO:0007669"/>
    <property type="project" value="UniProtKB-KW"/>
</dbReference>
<dbReference type="UniPathway" id="UPA00077">
    <property type="reaction ID" value="UER00155"/>
</dbReference>
<dbReference type="GO" id="GO:0003848">
    <property type="term" value="F:2-amino-4-hydroxy-6-hydroxymethyldihydropteridine diphosphokinase activity"/>
    <property type="evidence" value="ECO:0007669"/>
    <property type="project" value="UniProtKB-EC"/>
</dbReference>
<protein>
    <recommendedName>
        <fullName evidence="4">2-amino-4-hydroxy-6-hydroxymethyldihydropteridine pyrophosphokinase</fullName>
        <ecNumber evidence="3">2.7.6.3</ecNumber>
    </recommendedName>
    <alternativeName>
        <fullName evidence="11">6-hydroxymethyl-7,8-dihydropterin pyrophosphokinase</fullName>
    </alternativeName>
    <alternativeName>
        <fullName evidence="12">7,8-dihydro-6-hydroxymethylpterin-pyrophosphokinase</fullName>
    </alternativeName>
</protein>
<name>A0A6M0JXC0_9GAMM</name>
<evidence type="ECO:0000256" key="11">
    <source>
        <dbReference type="ARBA" id="ARBA00029766"/>
    </source>
</evidence>
<evidence type="ECO:0000256" key="12">
    <source>
        <dbReference type="ARBA" id="ARBA00033413"/>
    </source>
</evidence>
<feature type="domain" description="7,8-dihydro-6-hydroxymethylpterin-pyrophosphokinase" evidence="13">
    <location>
        <begin position="9"/>
        <end position="136"/>
    </location>
</feature>
<dbReference type="InterPro" id="IPR000550">
    <property type="entry name" value="Hppk"/>
</dbReference>
<dbReference type="GO" id="GO:0005524">
    <property type="term" value="F:ATP binding"/>
    <property type="evidence" value="ECO:0007669"/>
    <property type="project" value="UniProtKB-KW"/>
</dbReference>
<keyword evidence="8" id="KW-0067">ATP-binding</keyword>
<dbReference type="InterPro" id="IPR035907">
    <property type="entry name" value="Hppk_sf"/>
</dbReference>
<dbReference type="GO" id="GO:0046654">
    <property type="term" value="P:tetrahydrofolate biosynthetic process"/>
    <property type="evidence" value="ECO:0007669"/>
    <property type="project" value="UniProtKB-UniPathway"/>
</dbReference>
<comment type="caution">
    <text evidence="14">The sequence shown here is derived from an EMBL/GenBank/DDBJ whole genome shotgun (WGS) entry which is preliminary data.</text>
</comment>
<accession>A0A6M0JXC0</accession>
<dbReference type="EMBL" id="JAAIJQ010000004">
    <property type="protein sequence ID" value="NEV60755.1"/>
    <property type="molecule type" value="Genomic_DNA"/>
</dbReference>
<dbReference type="Pfam" id="PF01288">
    <property type="entry name" value="HPPK"/>
    <property type="match status" value="1"/>
</dbReference>
<dbReference type="PANTHER" id="PTHR43071">
    <property type="entry name" value="2-AMINO-4-HYDROXY-6-HYDROXYMETHYLDIHYDROPTERIDINE PYROPHOSPHOKINASE"/>
    <property type="match status" value="1"/>
</dbReference>
<reference evidence="14 15" key="1">
    <citation type="submission" date="2020-02" db="EMBL/GenBank/DDBJ databases">
        <title>Genome sequences of Thiorhodococcus mannitoliphagus and Thiorhodococcus minor, purple sulfur photosynthetic bacteria in the gammaproteobacterial family, Chromatiaceae.</title>
        <authorList>
            <person name="Aviles F.A."/>
            <person name="Meyer T.E."/>
            <person name="Kyndt J.A."/>
        </authorList>
    </citation>
    <scope>NUCLEOTIDE SEQUENCE [LARGE SCALE GENOMIC DNA]</scope>
    <source>
        <strain evidence="14 15">DSM 11518</strain>
    </source>
</reference>
<dbReference type="NCBIfam" id="TIGR01498">
    <property type="entry name" value="folK"/>
    <property type="match status" value="1"/>
</dbReference>
<evidence type="ECO:0000259" key="13">
    <source>
        <dbReference type="Pfam" id="PF01288"/>
    </source>
</evidence>
<evidence type="ECO:0000256" key="9">
    <source>
        <dbReference type="ARBA" id="ARBA00022909"/>
    </source>
</evidence>
<dbReference type="GO" id="GO:0046656">
    <property type="term" value="P:folic acid biosynthetic process"/>
    <property type="evidence" value="ECO:0007669"/>
    <property type="project" value="UniProtKB-KW"/>
</dbReference>
<dbReference type="AlphaFoldDB" id="A0A6M0JXC0"/>
<dbReference type="Proteomes" id="UP000483379">
    <property type="component" value="Unassembled WGS sequence"/>
</dbReference>
<comment type="function">
    <text evidence="10">Catalyzes the transfer of pyrophosphate from adenosine triphosphate (ATP) to 6-hydroxymethyl-7,8-dihydropterin, an enzymatic step in folate biosynthesis pathway.</text>
</comment>
<keyword evidence="6" id="KW-0547">Nucleotide-binding</keyword>
<sequence length="169" mass="18882">MSEPPTWSYIAIGSNIDAERNVARAITLIADVRETELRRQSSWYTTSPWGIEEQADFVNLVVEVETTLSARSLLEATQAIEARLMRKRAMANGPRTIDLDILLFGDLILDEPDLRIPHPALTHRDFMLLPLVEIAPGTLHPGSDRPLSALTDEIRYRQILSKKPGAPTA</sequence>
<dbReference type="SUPFAM" id="SSF55083">
    <property type="entry name" value="6-hydroxymethyl-7,8-dihydropterin pyrophosphokinase, HPPK"/>
    <property type="match status" value="1"/>
</dbReference>
<organism evidence="14 15">
    <name type="scientific">Thiorhodococcus minor</name>
    <dbReference type="NCBI Taxonomy" id="57489"/>
    <lineage>
        <taxon>Bacteria</taxon>
        <taxon>Pseudomonadati</taxon>
        <taxon>Pseudomonadota</taxon>
        <taxon>Gammaproteobacteria</taxon>
        <taxon>Chromatiales</taxon>
        <taxon>Chromatiaceae</taxon>
        <taxon>Thiorhodococcus</taxon>
    </lineage>
</organism>
<evidence type="ECO:0000256" key="1">
    <source>
        <dbReference type="ARBA" id="ARBA00005051"/>
    </source>
</evidence>
<evidence type="ECO:0000256" key="10">
    <source>
        <dbReference type="ARBA" id="ARBA00029409"/>
    </source>
</evidence>
<dbReference type="CDD" id="cd00483">
    <property type="entry name" value="HPPK"/>
    <property type="match status" value="1"/>
</dbReference>
<keyword evidence="15" id="KW-1185">Reference proteome</keyword>
<evidence type="ECO:0000313" key="14">
    <source>
        <dbReference type="EMBL" id="NEV60755.1"/>
    </source>
</evidence>
<keyword evidence="5 14" id="KW-0808">Transferase</keyword>
<evidence type="ECO:0000256" key="6">
    <source>
        <dbReference type="ARBA" id="ARBA00022741"/>
    </source>
</evidence>
<evidence type="ECO:0000256" key="5">
    <source>
        <dbReference type="ARBA" id="ARBA00022679"/>
    </source>
</evidence>
<comment type="pathway">
    <text evidence="1">Cofactor biosynthesis; tetrahydrofolate biosynthesis; 2-amino-4-hydroxy-6-hydroxymethyl-7,8-dihydropteridine diphosphate from 7,8-dihydroneopterin triphosphate: step 4/4.</text>
</comment>
<evidence type="ECO:0000256" key="8">
    <source>
        <dbReference type="ARBA" id="ARBA00022840"/>
    </source>
</evidence>